<gene>
    <name evidence="1" type="primary">thiS</name>
    <name evidence="1" type="ORF">NX722_02215</name>
</gene>
<dbReference type="InterPro" id="IPR003749">
    <property type="entry name" value="ThiS/MoaD-like"/>
</dbReference>
<dbReference type="NCBIfam" id="TIGR01683">
    <property type="entry name" value="thiS"/>
    <property type="match status" value="1"/>
</dbReference>
<evidence type="ECO:0000313" key="1">
    <source>
        <dbReference type="EMBL" id="MCW7551474.1"/>
    </source>
</evidence>
<dbReference type="CDD" id="cd00565">
    <property type="entry name" value="Ubl_ThiS"/>
    <property type="match status" value="1"/>
</dbReference>
<dbReference type="InterPro" id="IPR012675">
    <property type="entry name" value="Beta-grasp_dom_sf"/>
</dbReference>
<reference evidence="1 2" key="1">
    <citation type="submission" date="2022-10" db="EMBL/GenBank/DDBJ databases">
        <title>High-quality genome sequences of two octocoral-associated bacteria, Endozoicomonas euniceicola EF212 and Endozoicomonas gorgoniicola PS125.</title>
        <authorList>
            <person name="Chiou Y.-J."/>
            <person name="Chen Y.-H."/>
        </authorList>
    </citation>
    <scope>NUCLEOTIDE SEQUENCE [LARGE SCALE GENOMIC DNA]</scope>
    <source>
        <strain evidence="1 2">PS125</strain>
    </source>
</reference>
<organism evidence="1 2">
    <name type="scientific">Endozoicomonas gorgoniicola</name>
    <dbReference type="NCBI Taxonomy" id="1234144"/>
    <lineage>
        <taxon>Bacteria</taxon>
        <taxon>Pseudomonadati</taxon>
        <taxon>Pseudomonadota</taxon>
        <taxon>Gammaproteobacteria</taxon>
        <taxon>Oceanospirillales</taxon>
        <taxon>Endozoicomonadaceae</taxon>
        <taxon>Endozoicomonas</taxon>
    </lineage>
</organism>
<protein>
    <submittedName>
        <fullName evidence="1">Sulfur carrier protein ThiS</fullName>
    </submittedName>
</protein>
<proteinExistence type="predicted"/>
<keyword evidence="2" id="KW-1185">Reference proteome</keyword>
<comment type="caution">
    <text evidence="1">The sequence shown here is derived from an EMBL/GenBank/DDBJ whole genome shotgun (WGS) entry which is preliminary data.</text>
</comment>
<dbReference type="InterPro" id="IPR010035">
    <property type="entry name" value="Thi_S"/>
</dbReference>
<evidence type="ECO:0000313" key="2">
    <source>
        <dbReference type="Proteomes" id="UP001209854"/>
    </source>
</evidence>
<dbReference type="Pfam" id="PF02597">
    <property type="entry name" value="ThiS"/>
    <property type="match status" value="1"/>
</dbReference>
<dbReference type="PANTHER" id="PTHR34472:SF1">
    <property type="entry name" value="SULFUR CARRIER PROTEIN THIS"/>
    <property type="match status" value="1"/>
</dbReference>
<sequence length="66" mass="7265">MQIKVNDKQVTVEPPLNLRELLKVLSLEDKGVALAVNCQIVSRSQWENHPLEDGDQITLIKATAGG</sequence>
<dbReference type="Proteomes" id="UP001209854">
    <property type="component" value="Unassembled WGS sequence"/>
</dbReference>
<name>A0ABT3MR01_9GAMM</name>
<accession>A0ABT3MR01</accession>
<dbReference type="SUPFAM" id="SSF54285">
    <property type="entry name" value="MoaD/ThiS"/>
    <property type="match status" value="1"/>
</dbReference>
<dbReference type="InterPro" id="IPR016155">
    <property type="entry name" value="Mopterin_synth/thiamin_S_b"/>
</dbReference>
<dbReference type="EMBL" id="JAPFCC010000001">
    <property type="protein sequence ID" value="MCW7551474.1"/>
    <property type="molecule type" value="Genomic_DNA"/>
</dbReference>
<dbReference type="PANTHER" id="PTHR34472">
    <property type="entry name" value="SULFUR CARRIER PROTEIN THIS"/>
    <property type="match status" value="1"/>
</dbReference>
<dbReference type="Gene3D" id="3.10.20.30">
    <property type="match status" value="1"/>
</dbReference>
<dbReference type="RefSeq" id="WP_262566524.1">
    <property type="nucleotide sequence ID" value="NZ_JAPFCC010000001.1"/>
</dbReference>